<evidence type="ECO:0000256" key="1">
    <source>
        <dbReference type="ARBA" id="ARBA00010879"/>
    </source>
</evidence>
<comment type="caution">
    <text evidence="4">The sequence shown here is derived from an EMBL/GenBank/DDBJ whole genome shotgun (WGS) entry which is preliminary data.</text>
</comment>
<dbReference type="Proteomes" id="UP001221898">
    <property type="component" value="Unassembled WGS sequence"/>
</dbReference>
<dbReference type="InterPro" id="IPR000477">
    <property type="entry name" value="RT_dom"/>
</dbReference>
<dbReference type="PANTHER" id="PTHR24559">
    <property type="entry name" value="TRANSPOSON TY3-I GAG-POL POLYPROTEIN"/>
    <property type="match status" value="1"/>
</dbReference>
<dbReference type="Gene3D" id="3.30.70.270">
    <property type="match status" value="1"/>
</dbReference>
<proteinExistence type="inferred from homology"/>
<organism evidence="4 5">
    <name type="scientific">Aldrovandia affinis</name>
    <dbReference type="NCBI Taxonomy" id="143900"/>
    <lineage>
        <taxon>Eukaryota</taxon>
        <taxon>Metazoa</taxon>
        <taxon>Chordata</taxon>
        <taxon>Craniata</taxon>
        <taxon>Vertebrata</taxon>
        <taxon>Euteleostomi</taxon>
        <taxon>Actinopterygii</taxon>
        <taxon>Neopterygii</taxon>
        <taxon>Teleostei</taxon>
        <taxon>Notacanthiformes</taxon>
        <taxon>Halosauridae</taxon>
        <taxon>Aldrovandia</taxon>
    </lineage>
</organism>
<dbReference type="Pfam" id="PF00078">
    <property type="entry name" value="RVT_1"/>
    <property type="match status" value="1"/>
</dbReference>
<comment type="similarity">
    <text evidence="1">Belongs to the beta type-B retroviral polymerase family. HERV class-II K(HML-2) pol subfamily.</text>
</comment>
<protein>
    <recommendedName>
        <fullName evidence="2">ribonuclease H</fullName>
        <ecNumber evidence="2">3.1.26.4</ecNumber>
    </recommendedName>
</protein>
<feature type="domain" description="Reverse transcriptase" evidence="3">
    <location>
        <begin position="27"/>
        <end position="160"/>
    </location>
</feature>
<accession>A0AAD7WXS6</accession>
<reference evidence="4" key="1">
    <citation type="journal article" date="2023" name="Science">
        <title>Genome structures resolve the early diversification of teleost fishes.</title>
        <authorList>
            <person name="Parey E."/>
            <person name="Louis A."/>
            <person name="Montfort J."/>
            <person name="Bouchez O."/>
            <person name="Roques C."/>
            <person name="Iampietro C."/>
            <person name="Lluch J."/>
            <person name="Castinel A."/>
            <person name="Donnadieu C."/>
            <person name="Desvignes T."/>
            <person name="Floi Bucao C."/>
            <person name="Jouanno E."/>
            <person name="Wen M."/>
            <person name="Mejri S."/>
            <person name="Dirks R."/>
            <person name="Jansen H."/>
            <person name="Henkel C."/>
            <person name="Chen W.J."/>
            <person name="Zahm M."/>
            <person name="Cabau C."/>
            <person name="Klopp C."/>
            <person name="Thompson A.W."/>
            <person name="Robinson-Rechavi M."/>
            <person name="Braasch I."/>
            <person name="Lecointre G."/>
            <person name="Bobe J."/>
            <person name="Postlethwait J.H."/>
            <person name="Berthelot C."/>
            <person name="Roest Crollius H."/>
            <person name="Guiguen Y."/>
        </authorList>
    </citation>
    <scope>NUCLEOTIDE SEQUENCE</scope>
    <source>
        <strain evidence="4">NC1722</strain>
    </source>
</reference>
<dbReference type="CDD" id="cd01647">
    <property type="entry name" value="RT_LTR"/>
    <property type="match status" value="1"/>
</dbReference>
<keyword evidence="5" id="KW-1185">Reference proteome</keyword>
<dbReference type="Gene3D" id="3.10.10.10">
    <property type="entry name" value="HIV Type 1 Reverse Transcriptase, subunit A, domain 1"/>
    <property type="match status" value="1"/>
</dbReference>
<gene>
    <name evidence="4" type="ORF">AAFF_G00080680</name>
</gene>
<dbReference type="InterPro" id="IPR043502">
    <property type="entry name" value="DNA/RNA_pol_sf"/>
</dbReference>
<evidence type="ECO:0000313" key="5">
    <source>
        <dbReference type="Proteomes" id="UP001221898"/>
    </source>
</evidence>
<dbReference type="PANTHER" id="PTHR24559:SF444">
    <property type="entry name" value="REVERSE TRANSCRIPTASE DOMAIN-CONTAINING PROTEIN"/>
    <property type="match status" value="1"/>
</dbReference>
<dbReference type="SUPFAM" id="SSF56672">
    <property type="entry name" value="DNA/RNA polymerases"/>
    <property type="match status" value="1"/>
</dbReference>
<dbReference type="EMBL" id="JAINUG010000015">
    <property type="protein sequence ID" value="KAJ8413561.1"/>
    <property type="molecule type" value="Genomic_DNA"/>
</dbReference>
<dbReference type="AlphaFoldDB" id="A0AAD7WXS6"/>
<dbReference type="GO" id="GO:0004523">
    <property type="term" value="F:RNA-DNA hybrid ribonuclease activity"/>
    <property type="evidence" value="ECO:0007669"/>
    <property type="project" value="UniProtKB-EC"/>
</dbReference>
<evidence type="ECO:0000259" key="3">
    <source>
        <dbReference type="Pfam" id="PF00078"/>
    </source>
</evidence>
<sequence length="175" mass="20152">MAAAGVIELSDSPWAAPAVLVKNNDNSWCFCVDYRRLNAVTRKDSYPLPRIDDALDYISGSKWFSSLDLRSGYWHVELAPDARHKTAFTIGQGLWQFRVMLFVLCNVAATFEHLMEWVLSHIPKQHCIVYLDDLLVHASDFEGALRHLREVFAAIRQCQLFQRERGRWCRPVSAK</sequence>
<dbReference type="InterPro" id="IPR053134">
    <property type="entry name" value="RNA-dir_DNA_polymerase"/>
</dbReference>
<evidence type="ECO:0000256" key="2">
    <source>
        <dbReference type="ARBA" id="ARBA00012180"/>
    </source>
</evidence>
<name>A0AAD7WXS6_9TELE</name>
<dbReference type="EC" id="3.1.26.4" evidence="2"/>
<dbReference type="InterPro" id="IPR043128">
    <property type="entry name" value="Rev_trsase/Diguanyl_cyclase"/>
</dbReference>
<evidence type="ECO:0000313" key="4">
    <source>
        <dbReference type="EMBL" id="KAJ8413561.1"/>
    </source>
</evidence>